<evidence type="ECO:0000313" key="14">
    <source>
        <dbReference type="Proteomes" id="UP000035337"/>
    </source>
</evidence>
<dbReference type="InterPro" id="IPR011262">
    <property type="entry name" value="DNA-dir_RNA_pol_insert"/>
</dbReference>
<accession>A0A0G3WLF4</accession>
<comment type="subunit">
    <text evidence="11">Homodimer. The RNAP catalytic core consists of 2 alpha, 1 beta, 1 beta' and 1 omega subunit. When a sigma factor is associated with the core the holoenzyme is formed, which can initiate transcription.</text>
</comment>
<dbReference type="HAMAP" id="MF_00059">
    <property type="entry name" value="RNApol_bact_RpoA"/>
    <property type="match status" value="1"/>
</dbReference>
<evidence type="ECO:0000256" key="11">
    <source>
        <dbReference type="HAMAP-Rule" id="MF_00059"/>
    </source>
</evidence>
<dbReference type="STRING" id="1408281.Epro_1321"/>
<dbReference type="EMBL" id="CP009498">
    <property type="protein sequence ID" value="AKL98697.1"/>
    <property type="molecule type" value="Genomic_DNA"/>
</dbReference>
<evidence type="ECO:0000256" key="2">
    <source>
        <dbReference type="ARBA" id="ARBA00012418"/>
    </source>
</evidence>
<comment type="similarity">
    <text evidence="1 11">Belongs to the RNA polymerase alpha chain family.</text>
</comment>
<dbReference type="InterPro" id="IPR011260">
    <property type="entry name" value="RNAP_asu_C"/>
</dbReference>
<keyword evidence="5 11" id="KW-0808">Transferase</keyword>
<dbReference type="InterPro" id="IPR036603">
    <property type="entry name" value="RBP11-like"/>
</dbReference>
<evidence type="ECO:0000256" key="3">
    <source>
        <dbReference type="ARBA" id="ARBA00015972"/>
    </source>
</evidence>
<proteinExistence type="inferred from homology"/>
<dbReference type="AlphaFoldDB" id="A0A0G3WLF4"/>
<dbReference type="SUPFAM" id="SSF55257">
    <property type="entry name" value="RBP11-like subunits of RNA polymerase"/>
    <property type="match status" value="1"/>
</dbReference>
<dbReference type="GO" id="GO:0003899">
    <property type="term" value="F:DNA-directed RNA polymerase activity"/>
    <property type="evidence" value="ECO:0007669"/>
    <property type="project" value="UniProtKB-UniRule"/>
</dbReference>
<evidence type="ECO:0000259" key="12">
    <source>
        <dbReference type="SMART" id="SM00662"/>
    </source>
</evidence>
<dbReference type="SUPFAM" id="SSF47789">
    <property type="entry name" value="C-terminal domain of RNA polymerase alpha subunit"/>
    <property type="match status" value="1"/>
</dbReference>
<dbReference type="GO" id="GO:0003677">
    <property type="term" value="F:DNA binding"/>
    <property type="evidence" value="ECO:0007669"/>
    <property type="project" value="UniProtKB-UniRule"/>
</dbReference>
<dbReference type="RefSeq" id="WP_052571478.1">
    <property type="nucleotide sequence ID" value="NZ_CP009498.1"/>
</dbReference>
<evidence type="ECO:0000256" key="1">
    <source>
        <dbReference type="ARBA" id="ARBA00007123"/>
    </source>
</evidence>
<dbReference type="GO" id="GO:0005737">
    <property type="term" value="C:cytoplasm"/>
    <property type="evidence" value="ECO:0007669"/>
    <property type="project" value="UniProtKB-ARBA"/>
</dbReference>
<dbReference type="Gene3D" id="1.10.150.20">
    <property type="entry name" value="5' to 3' exonuclease, C-terminal subdomain"/>
    <property type="match status" value="1"/>
</dbReference>
<sequence length="324" mass="35766">MKTPDLEKLRKLTLEEKTATQFYGRFTAEPFERGYGHTIGNSLRRILLSSLEGAAVTSVKITGALHEFAVLKGVKEDVAQIVLNLKKIRVNLRSEGAEKLYLKVKKAGKVTAKDIEANANVEILNPEQEIANIDNGTVLEMELEVSSGKGYVVAEDIKNNKHSVGTIVLDSLFSPITKVNYEVENTRVEQILNYDRLVLEIWTDGSIAPKDALVQAAKILRNSLNIFTGNVSEESEVEEAASNTEEEKGAELLDQPLSIIDLSTRSSNSLKNAGLETIGDLVKITEEDLMNFENFGKRSLEEIKEKLAEIGLSFGMDIKKGAKK</sequence>
<dbReference type="Pfam" id="PF01193">
    <property type="entry name" value="RNA_pol_L"/>
    <property type="match status" value="1"/>
</dbReference>
<dbReference type="Proteomes" id="UP000035337">
    <property type="component" value="Chromosome"/>
</dbReference>
<keyword evidence="4 11" id="KW-0240">DNA-directed RNA polymerase</keyword>
<protein>
    <recommendedName>
        <fullName evidence="3 11">DNA-directed RNA polymerase subunit alpha</fullName>
        <shortName evidence="11">RNAP subunit alpha</shortName>
        <ecNumber evidence="2 11">2.7.7.6</ecNumber>
    </recommendedName>
    <alternativeName>
        <fullName evidence="9 11">RNA polymerase subunit alpha</fullName>
    </alternativeName>
    <alternativeName>
        <fullName evidence="8 11">Transcriptase subunit alpha</fullName>
    </alternativeName>
</protein>
<evidence type="ECO:0000256" key="5">
    <source>
        <dbReference type="ARBA" id="ARBA00022679"/>
    </source>
</evidence>
<keyword evidence="14" id="KW-1185">Reference proteome</keyword>
<dbReference type="Pfam" id="PF01000">
    <property type="entry name" value="RNA_pol_A_bac"/>
    <property type="match status" value="1"/>
</dbReference>
<keyword evidence="7 11" id="KW-0804">Transcription</keyword>
<keyword evidence="6 11" id="KW-0548">Nucleotidyltransferase</keyword>
<dbReference type="EC" id="2.7.7.6" evidence="2 11"/>
<dbReference type="FunFam" id="2.170.120.12:FF:000001">
    <property type="entry name" value="DNA-directed RNA polymerase subunit alpha"/>
    <property type="match status" value="1"/>
</dbReference>
<dbReference type="InterPro" id="IPR036643">
    <property type="entry name" value="RNApol_insert_sf"/>
</dbReference>
<evidence type="ECO:0000256" key="6">
    <source>
        <dbReference type="ARBA" id="ARBA00022695"/>
    </source>
</evidence>
<dbReference type="SUPFAM" id="SSF56553">
    <property type="entry name" value="Insert subdomain of RNA polymerase alpha subunit"/>
    <property type="match status" value="1"/>
</dbReference>
<name>A0A0G3WLF4_9BACT</name>
<dbReference type="InterPro" id="IPR011773">
    <property type="entry name" value="DNA-dir_RpoA"/>
</dbReference>
<organism evidence="13 14">
    <name type="scientific">Endomicrobium proavitum</name>
    <dbReference type="NCBI Taxonomy" id="1408281"/>
    <lineage>
        <taxon>Bacteria</taxon>
        <taxon>Pseudomonadati</taxon>
        <taxon>Elusimicrobiota</taxon>
        <taxon>Endomicrobiia</taxon>
        <taxon>Endomicrobiales</taxon>
        <taxon>Endomicrobiaceae</taxon>
        <taxon>Endomicrobium</taxon>
    </lineage>
</organism>
<dbReference type="Gene3D" id="2.170.120.12">
    <property type="entry name" value="DNA-directed RNA polymerase, insert domain"/>
    <property type="match status" value="1"/>
</dbReference>
<dbReference type="CDD" id="cd06928">
    <property type="entry name" value="RNAP_alpha_NTD"/>
    <property type="match status" value="1"/>
</dbReference>
<dbReference type="Pfam" id="PF03118">
    <property type="entry name" value="RNA_pol_A_CTD"/>
    <property type="match status" value="1"/>
</dbReference>
<reference evidence="13 14" key="1">
    <citation type="submission" date="2014-09" db="EMBL/GenBank/DDBJ databases">
        <title>Complete genome sequence of Endomicrobium proavitum.</title>
        <authorList>
            <person name="Zheng H."/>
        </authorList>
    </citation>
    <scope>NUCLEOTIDE SEQUENCE [LARGE SCALE GENOMIC DNA]</scope>
    <source>
        <strain evidence="13 14">Rsa215</strain>
    </source>
</reference>
<evidence type="ECO:0000256" key="8">
    <source>
        <dbReference type="ARBA" id="ARBA00032524"/>
    </source>
</evidence>
<comment type="catalytic activity">
    <reaction evidence="10 11">
        <text>RNA(n) + a ribonucleoside 5'-triphosphate = RNA(n+1) + diphosphate</text>
        <dbReference type="Rhea" id="RHEA:21248"/>
        <dbReference type="Rhea" id="RHEA-COMP:14527"/>
        <dbReference type="Rhea" id="RHEA-COMP:17342"/>
        <dbReference type="ChEBI" id="CHEBI:33019"/>
        <dbReference type="ChEBI" id="CHEBI:61557"/>
        <dbReference type="ChEBI" id="CHEBI:140395"/>
        <dbReference type="EC" id="2.7.7.6"/>
    </reaction>
</comment>
<dbReference type="KEGG" id="epo:Epro_1321"/>
<dbReference type="Gene3D" id="3.30.1360.10">
    <property type="entry name" value="RNA polymerase, RBP11-like subunit"/>
    <property type="match status" value="1"/>
</dbReference>
<dbReference type="PATRIC" id="fig|1408281.3.peg.1365"/>
<comment type="function">
    <text evidence="11">DNA-dependent RNA polymerase catalyzes the transcription of DNA into RNA using the four ribonucleoside triphosphates as substrates.</text>
</comment>
<evidence type="ECO:0000313" key="13">
    <source>
        <dbReference type="EMBL" id="AKL98697.1"/>
    </source>
</evidence>
<evidence type="ECO:0000256" key="9">
    <source>
        <dbReference type="ARBA" id="ARBA00033070"/>
    </source>
</evidence>
<dbReference type="NCBIfam" id="TIGR02027">
    <property type="entry name" value="rpoA"/>
    <property type="match status" value="1"/>
</dbReference>
<dbReference type="GO" id="GO:0006351">
    <property type="term" value="P:DNA-templated transcription"/>
    <property type="evidence" value="ECO:0007669"/>
    <property type="project" value="UniProtKB-UniRule"/>
</dbReference>
<dbReference type="OrthoDB" id="9805706at2"/>
<dbReference type="SMART" id="SM00662">
    <property type="entry name" value="RPOLD"/>
    <property type="match status" value="1"/>
</dbReference>
<feature type="region of interest" description="Alpha C-terminal domain (alpha-CTD)" evidence="11">
    <location>
        <begin position="252"/>
        <end position="324"/>
    </location>
</feature>
<comment type="domain">
    <text evidence="11">The N-terminal domain is essential for RNAP assembly and basal transcription, whereas the C-terminal domain is involved in interaction with transcriptional regulators and with upstream promoter elements.</text>
</comment>
<dbReference type="InterPro" id="IPR011263">
    <property type="entry name" value="DNA-dir_RNA_pol_RpoA/D/Rpb3"/>
</dbReference>
<evidence type="ECO:0000256" key="10">
    <source>
        <dbReference type="ARBA" id="ARBA00048552"/>
    </source>
</evidence>
<dbReference type="GO" id="GO:0000428">
    <property type="term" value="C:DNA-directed RNA polymerase complex"/>
    <property type="evidence" value="ECO:0007669"/>
    <property type="project" value="UniProtKB-KW"/>
</dbReference>
<dbReference type="NCBIfam" id="NF003519">
    <property type="entry name" value="PRK05182.2-5"/>
    <property type="match status" value="1"/>
</dbReference>
<dbReference type="GO" id="GO:0046983">
    <property type="term" value="F:protein dimerization activity"/>
    <property type="evidence" value="ECO:0007669"/>
    <property type="project" value="InterPro"/>
</dbReference>
<feature type="domain" description="DNA-directed RNA polymerase RpoA/D/Rpb3-type" evidence="12">
    <location>
        <begin position="23"/>
        <end position="230"/>
    </location>
</feature>
<evidence type="ECO:0000256" key="4">
    <source>
        <dbReference type="ARBA" id="ARBA00022478"/>
    </source>
</evidence>
<evidence type="ECO:0000256" key="7">
    <source>
        <dbReference type="ARBA" id="ARBA00023163"/>
    </source>
</evidence>
<gene>
    <name evidence="11 13" type="primary">rpoA</name>
    <name evidence="13" type="ORF">Epro_1321</name>
</gene>
<feature type="region of interest" description="Alpha N-terminal domain (alpha-NTD)" evidence="11">
    <location>
        <begin position="1"/>
        <end position="233"/>
    </location>
</feature>
<dbReference type="NCBIfam" id="NF003513">
    <property type="entry name" value="PRK05182.1-2"/>
    <property type="match status" value="1"/>
</dbReference>